<sequence>MKKMVLGLITIFGLFGASLQAQPNTENYRSVAIISVDASGIALDNIAMANLIRFELEKAQKFEVLDKYDVEAKMKENKINPNEAFGKSALIDIGKQIGADFMLSGSVQRFGSKIIFILRMIDVQKERISRSDVNEYVYDEDYLQMMAKVSIASLLDLPGDPELKAKLTNVEKPVITDGQTLRLNGPRFGMQVIGGQVGKRLQEPEADGGYNSVNYSTVFAYQHEVQYVSSGHFQALLEIIGSINAIETKYASPSLTLLNGFRYKGFEIGFGPVFRFSRTAYGYYDYDKKWHIGEVPEGAPFTRILNIDRRGDLDLTTGLIVAVGKTFRSGHINFPVNIYYSQVPTFDSHVVGIMLGFNIARSNK</sequence>
<dbReference type="Pfam" id="PF13036">
    <property type="entry name" value="LpoB"/>
    <property type="match status" value="1"/>
</dbReference>
<name>A0A7H0VIT5_9FLAO</name>
<dbReference type="KEGG" id="chyd:H4K34_07265"/>
<dbReference type="EMBL" id="CP060139">
    <property type="protein sequence ID" value="QNR25633.1"/>
    <property type="molecule type" value="Genomic_DNA"/>
</dbReference>
<gene>
    <name evidence="2" type="ORF">H4K34_07265</name>
</gene>
<evidence type="ECO:0008006" key="4">
    <source>
        <dbReference type="Google" id="ProtNLM"/>
    </source>
</evidence>
<feature type="signal peptide" evidence="1">
    <location>
        <begin position="1"/>
        <end position="23"/>
    </location>
</feature>
<reference evidence="2 3" key="1">
    <citation type="submission" date="2020-08" db="EMBL/GenBank/DDBJ databases">
        <title>Croceimicrobium hydrocarbonivorans gen. nov., sp. nov., a novel marine bacterium isolated from a bacterial consortium that degrades polyethylene terephthalate.</title>
        <authorList>
            <person name="Liu R."/>
        </authorList>
    </citation>
    <scope>NUCLEOTIDE SEQUENCE [LARGE SCALE GENOMIC DNA]</scope>
    <source>
        <strain evidence="2 3">A20-9</strain>
    </source>
</reference>
<dbReference type="RefSeq" id="WP_210760159.1">
    <property type="nucleotide sequence ID" value="NZ_CP060139.1"/>
</dbReference>
<dbReference type="InterPro" id="IPR014094">
    <property type="entry name" value="LpoB"/>
</dbReference>
<proteinExistence type="predicted"/>
<keyword evidence="3" id="KW-1185">Reference proteome</keyword>
<dbReference type="Gene3D" id="3.40.50.10610">
    <property type="entry name" value="ABC-type transport auxiliary lipoprotein component"/>
    <property type="match status" value="1"/>
</dbReference>
<keyword evidence="1" id="KW-0732">Signal</keyword>
<evidence type="ECO:0000313" key="3">
    <source>
        <dbReference type="Proteomes" id="UP000516305"/>
    </source>
</evidence>
<protein>
    <recommendedName>
        <fullName evidence="4">Curli production assembly/transport component CsgG</fullName>
    </recommendedName>
</protein>
<accession>A0A7H0VIT5</accession>
<dbReference type="AlphaFoldDB" id="A0A7H0VIT5"/>
<organism evidence="2 3">
    <name type="scientific">Croceimicrobium hydrocarbonivorans</name>
    <dbReference type="NCBI Taxonomy" id="2761580"/>
    <lineage>
        <taxon>Bacteria</taxon>
        <taxon>Pseudomonadati</taxon>
        <taxon>Bacteroidota</taxon>
        <taxon>Flavobacteriia</taxon>
        <taxon>Flavobacteriales</taxon>
        <taxon>Owenweeksiaceae</taxon>
        <taxon>Croceimicrobium</taxon>
    </lineage>
</organism>
<dbReference type="Proteomes" id="UP000516305">
    <property type="component" value="Chromosome"/>
</dbReference>
<evidence type="ECO:0000256" key="1">
    <source>
        <dbReference type="SAM" id="SignalP"/>
    </source>
</evidence>
<evidence type="ECO:0000313" key="2">
    <source>
        <dbReference type="EMBL" id="QNR25633.1"/>
    </source>
</evidence>
<feature type="chain" id="PRO_5028887880" description="Curli production assembly/transport component CsgG" evidence="1">
    <location>
        <begin position="24"/>
        <end position="364"/>
    </location>
</feature>